<proteinExistence type="predicted"/>
<keyword evidence="2 3" id="KW-0472">Membrane</keyword>
<comment type="subcellular location">
    <subcellularLocation>
        <location evidence="1">Membrane</location>
    </subcellularLocation>
</comment>
<dbReference type="Proteomes" id="UP001249851">
    <property type="component" value="Unassembled WGS sequence"/>
</dbReference>
<dbReference type="InterPro" id="IPR039735">
    <property type="entry name" value="CHIC1/2"/>
</dbReference>
<keyword evidence="3" id="KW-1133">Transmembrane helix</keyword>
<accession>A0AAD9PXF4</accession>
<evidence type="ECO:0000259" key="4">
    <source>
        <dbReference type="Pfam" id="PF10256"/>
    </source>
</evidence>
<gene>
    <name evidence="5" type="ORF">P5673_028372</name>
</gene>
<feature type="transmembrane region" description="Helical" evidence="3">
    <location>
        <begin position="86"/>
        <end position="110"/>
    </location>
</feature>
<sequence>MANFDAIFDENLQEDEQESRASGEHVQVTPEPVVIRGVGHMTVFGLNSKFDVEFQQGLSAKVAPEEFKATVTRVNRVLNKTMPVNIRWLLCGCICCCCTLGMSMWPVVCLNKRTRHSINKVLDAENCHLYHKLGLHWRLNKQRCNSSNMMEYVLLVEFLPKEQILRPD</sequence>
<comment type="caution">
    <text evidence="5">The sequence shown here is derived from an EMBL/GenBank/DDBJ whole genome shotgun (WGS) entry which is preliminary data.</text>
</comment>
<evidence type="ECO:0000313" key="5">
    <source>
        <dbReference type="EMBL" id="KAK2550857.1"/>
    </source>
</evidence>
<dbReference type="GO" id="GO:0016020">
    <property type="term" value="C:membrane"/>
    <property type="evidence" value="ECO:0007669"/>
    <property type="project" value="UniProtKB-SubCell"/>
</dbReference>
<reference evidence="5" key="1">
    <citation type="journal article" date="2023" name="G3 (Bethesda)">
        <title>Whole genome assembly and annotation of the endangered Caribbean coral Acropora cervicornis.</title>
        <authorList>
            <person name="Selwyn J.D."/>
            <person name="Vollmer S.V."/>
        </authorList>
    </citation>
    <scope>NUCLEOTIDE SEQUENCE</scope>
    <source>
        <strain evidence="5">K2</strain>
    </source>
</reference>
<reference evidence="5" key="2">
    <citation type="journal article" date="2023" name="Science">
        <title>Genomic signatures of disease resistance in endangered staghorn corals.</title>
        <authorList>
            <person name="Vollmer S.V."/>
            <person name="Selwyn J.D."/>
            <person name="Despard B.A."/>
            <person name="Roesel C.L."/>
        </authorList>
    </citation>
    <scope>NUCLEOTIDE SEQUENCE</scope>
    <source>
        <strain evidence="5">K2</strain>
    </source>
</reference>
<evidence type="ECO:0000256" key="3">
    <source>
        <dbReference type="SAM" id="Phobius"/>
    </source>
</evidence>
<name>A0AAD9PXF4_ACRCE</name>
<dbReference type="AlphaFoldDB" id="A0AAD9PXF4"/>
<protein>
    <submittedName>
        <fullName evidence="5">Cysteine-rich hydrophobic domain-containing protein 2</fullName>
    </submittedName>
</protein>
<dbReference type="InterPro" id="IPR019383">
    <property type="entry name" value="Golgin_A_7/ERF4"/>
</dbReference>
<dbReference type="PANTHER" id="PTHR13005:SF4">
    <property type="entry name" value="CYSTEINE-RICH HYDROPHOBIC PROTEIN"/>
    <property type="match status" value="1"/>
</dbReference>
<keyword evidence="3" id="KW-0812">Transmembrane</keyword>
<feature type="domain" description="Golgin subfamily A member 7/ERF4" evidence="4">
    <location>
        <begin position="49"/>
        <end position="137"/>
    </location>
</feature>
<dbReference type="EMBL" id="JARQWQ010000105">
    <property type="protein sequence ID" value="KAK2550857.1"/>
    <property type="molecule type" value="Genomic_DNA"/>
</dbReference>
<dbReference type="Pfam" id="PF10256">
    <property type="entry name" value="Erf4"/>
    <property type="match status" value="1"/>
</dbReference>
<dbReference type="PANTHER" id="PTHR13005">
    <property type="entry name" value="CYSTEINE-RICH HYDROPHOBIC DOMAIN PROTEIN BRAIN X-LINKED PROTEIN"/>
    <property type="match status" value="1"/>
</dbReference>
<evidence type="ECO:0000256" key="1">
    <source>
        <dbReference type="ARBA" id="ARBA00004370"/>
    </source>
</evidence>
<keyword evidence="6" id="KW-1185">Reference proteome</keyword>
<evidence type="ECO:0000256" key="2">
    <source>
        <dbReference type="ARBA" id="ARBA00023136"/>
    </source>
</evidence>
<evidence type="ECO:0000313" key="6">
    <source>
        <dbReference type="Proteomes" id="UP001249851"/>
    </source>
</evidence>
<organism evidence="5 6">
    <name type="scientific">Acropora cervicornis</name>
    <name type="common">Staghorn coral</name>
    <dbReference type="NCBI Taxonomy" id="6130"/>
    <lineage>
        <taxon>Eukaryota</taxon>
        <taxon>Metazoa</taxon>
        <taxon>Cnidaria</taxon>
        <taxon>Anthozoa</taxon>
        <taxon>Hexacorallia</taxon>
        <taxon>Scleractinia</taxon>
        <taxon>Astrocoeniina</taxon>
        <taxon>Acroporidae</taxon>
        <taxon>Acropora</taxon>
    </lineage>
</organism>